<dbReference type="InterPro" id="IPR050300">
    <property type="entry name" value="GDXG_lipolytic_enzyme"/>
</dbReference>
<dbReference type="Pfam" id="PF07859">
    <property type="entry name" value="Abhydrolase_3"/>
    <property type="match status" value="1"/>
</dbReference>
<gene>
    <name evidence="3" type="ORF">FISHEDRAFT_46572</name>
</gene>
<evidence type="ECO:0000259" key="2">
    <source>
        <dbReference type="Pfam" id="PF07859"/>
    </source>
</evidence>
<dbReference type="OrthoDB" id="2152029at2759"/>
<name>A0A0D7A9Z7_9AGAR</name>
<proteinExistence type="predicted"/>
<dbReference type="GO" id="GO:0016787">
    <property type="term" value="F:hydrolase activity"/>
    <property type="evidence" value="ECO:0007669"/>
    <property type="project" value="UniProtKB-KW"/>
</dbReference>
<organism evidence="3 4">
    <name type="scientific">Fistulina hepatica ATCC 64428</name>
    <dbReference type="NCBI Taxonomy" id="1128425"/>
    <lineage>
        <taxon>Eukaryota</taxon>
        <taxon>Fungi</taxon>
        <taxon>Dikarya</taxon>
        <taxon>Basidiomycota</taxon>
        <taxon>Agaricomycotina</taxon>
        <taxon>Agaricomycetes</taxon>
        <taxon>Agaricomycetidae</taxon>
        <taxon>Agaricales</taxon>
        <taxon>Fistulinaceae</taxon>
        <taxon>Fistulina</taxon>
    </lineage>
</organism>
<evidence type="ECO:0000313" key="3">
    <source>
        <dbReference type="EMBL" id="KIY46771.1"/>
    </source>
</evidence>
<evidence type="ECO:0000256" key="1">
    <source>
        <dbReference type="ARBA" id="ARBA00022801"/>
    </source>
</evidence>
<dbReference type="SUPFAM" id="SSF53474">
    <property type="entry name" value="alpha/beta-Hydrolases"/>
    <property type="match status" value="1"/>
</dbReference>
<feature type="domain" description="Alpha/beta hydrolase fold-3" evidence="2">
    <location>
        <begin position="128"/>
        <end position="351"/>
    </location>
</feature>
<dbReference type="Proteomes" id="UP000054144">
    <property type="component" value="Unassembled WGS sequence"/>
</dbReference>
<accession>A0A0D7A9Z7</accession>
<keyword evidence="1 3" id="KW-0378">Hydrolase</keyword>
<protein>
    <submittedName>
        <fullName evidence="3">Alpha/beta-hydrolase</fullName>
    </submittedName>
</protein>
<dbReference type="PANTHER" id="PTHR48081">
    <property type="entry name" value="AB HYDROLASE SUPERFAMILY PROTEIN C4A8.06C"/>
    <property type="match status" value="1"/>
</dbReference>
<dbReference type="EMBL" id="KN882023">
    <property type="protein sequence ID" value="KIY46771.1"/>
    <property type="molecule type" value="Genomic_DNA"/>
</dbReference>
<dbReference type="InterPro" id="IPR013094">
    <property type="entry name" value="AB_hydrolase_3"/>
</dbReference>
<dbReference type="Gene3D" id="3.40.50.1820">
    <property type="entry name" value="alpha/beta hydrolase"/>
    <property type="match status" value="1"/>
</dbReference>
<reference evidence="3 4" key="1">
    <citation type="journal article" date="2015" name="Fungal Genet. Biol.">
        <title>Evolution of novel wood decay mechanisms in Agaricales revealed by the genome sequences of Fistulina hepatica and Cylindrobasidium torrendii.</title>
        <authorList>
            <person name="Floudas D."/>
            <person name="Held B.W."/>
            <person name="Riley R."/>
            <person name="Nagy L.G."/>
            <person name="Koehler G."/>
            <person name="Ransdell A.S."/>
            <person name="Younus H."/>
            <person name="Chow J."/>
            <person name="Chiniquy J."/>
            <person name="Lipzen A."/>
            <person name="Tritt A."/>
            <person name="Sun H."/>
            <person name="Haridas S."/>
            <person name="LaButti K."/>
            <person name="Ohm R.A."/>
            <person name="Kues U."/>
            <person name="Blanchette R.A."/>
            <person name="Grigoriev I.V."/>
            <person name="Minto R.E."/>
            <person name="Hibbett D.S."/>
        </authorList>
    </citation>
    <scope>NUCLEOTIDE SEQUENCE [LARGE SCALE GENOMIC DNA]</scope>
    <source>
        <strain evidence="3 4">ATCC 64428</strain>
    </source>
</reference>
<dbReference type="PANTHER" id="PTHR48081:SF26">
    <property type="entry name" value="ALPHA_BETA HYDROLASE FOLD-3 DOMAIN-CONTAINING PROTEIN"/>
    <property type="match status" value="1"/>
</dbReference>
<keyword evidence="4" id="KW-1185">Reference proteome</keyword>
<evidence type="ECO:0000313" key="4">
    <source>
        <dbReference type="Proteomes" id="UP000054144"/>
    </source>
</evidence>
<dbReference type="AlphaFoldDB" id="A0A0D7A9Z7"/>
<dbReference type="InterPro" id="IPR029058">
    <property type="entry name" value="AB_hydrolase_fold"/>
</dbReference>
<sequence>MSALRSQPFKALYLTYEVLTTVFIRAPFWTSWRPRASWSLKRAVFVKFLRRREHLSSIVQNYGSSSNHRAIHGKKVDADWIEPNVALVTDTLRMWSTAAAVEPCRIPGYWISNNDKKTLLPLNKKVILACHGGGYTRHSAHPSDVAANVVHGLMKYCRSNVSAVFSVEYRLAPEFPFPAALLDVLAAYDYLVNTKKVAPSDIILEGNGSGGNLALALARYLVENQTLGTLPLPPGGLLLFSPWCDVGDSHEVGASLDLTAPVIPSTSYEADAIAFLGPHGRGAADFNRYISPASLHPTLKIDFKGFPRTMIVAGGAEPMLGQIHTLRDRMVKDLGDELRYEEYPDAFHDFVSVSVGDPERREALKEVAKWIR</sequence>